<dbReference type="PANTHER" id="PTHR10039">
    <property type="entry name" value="AMELOGENIN"/>
    <property type="match status" value="1"/>
</dbReference>
<name>A0AAD5YSU8_9AGAR</name>
<protein>
    <recommendedName>
        <fullName evidence="2">Nephrocystin 3-like N-terminal domain-containing protein</fullName>
    </recommendedName>
</protein>
<evidence type="ECO:0000313" key="4">
    <source>
        <dbReference type="Proteomes" id="UP001213000"/>
    </source>
</evidence>
<evidence type="ECO:0000256" key="1">
    <source>
        <dbReference type="ARBA" id="ARBA00022737"/>
    </source>
</evidence>
<dbReference type="InterPro" id="IPR027417">
    <property type="entry name" value="P-loop_NTPase"/>
</dbReference>
<dbReference type="AlphaFoldDB" id="A0AAD5YSU8"/>
<reference evidence="3" key="1">
    <citation type="submission" date="2022-07" db="EMBL/GenBank/DDBJ databases">
        <title>Genome Sequence of Leucocoprinus birnbaumii.</title>
        <authorList>
            <person name="Buettner E."/>
        </authorList>
    </citation>
    <scope>NUCLEOTIDE SEQUENCE</scope>
    <source>
        <strain evidence="3">VT141</strain>
    </source>
</reference>
<dbReference type="PANTHER" id="PTHR10039:SF14">
    <property type="entry name" value="NACHT DOMAIN-CONTAINING PROTEIN"/>
    <property type="match status" value="1"/>
</dbReference>
<feature type="domain" description="Nephrocystin 3-like N-terminal" evidence="2">
    <location>
        <begin position="126"/>
        <end position="297"/>
    </location>
</feature>
<accession>A0AAD5YSU8</accession>
<comment type="caution">
    <text evidence="3">The sequence shown here is derived from an EMBL/GenBank/DDBJ whole genome shotgun (WGS) entry which is preliminary data.</text>
</comment>
<keyword evidence="1" id="KW-0677">Repeat</keyword>
<dbReference type="InterPro" id="IPR056884">
    <property type="entry name" value="NPHP3-like_N"/>
</dbReference>
<proteinExistence type="predicted"/>
<dbReference type="SUPFAM" id="SSF52540">
    <property type="entry name" value="P-loop containing nucleoside triphosphate hydrolases"/>
    <property type="match status" value="1"/>
</dbReference>
<evidence type="ECO:0000259" key="2">
    <source>
        <dbReference type="Pfam" id="PF24883"/>
    </source>
</evidence>
<dbReference type="EMBL" id="JANIEX010000848">
    <property type="protein sequence ID" value="KAJ3562621.1"/>
    <property type="molecule type" value="Genomic_DNA"/>
</dbReference>
<sequence>MIVRVVQQQLQINNSLSQLAVRTQLSKNYVLTIHHNGQVSPCGVSAAVDTRELSSLVAYIPSKAADLIYTESESDVKSRYSIKIYSHVSPAPLNVVDLLTKRCIPGTQPDSPAREFLPRCHPRTREILLRRIVTWATATPSSTPDVLWLSGSAGTGKSAVSQSVSEKLSALGLLGAAVFFSKDYHCPPVGMNPLEIIATISHQFAYSFPGYGRVVGDVLAKDPSVLEKGLSFQFRALLVEPLLTMAIERGPRRDPMVVVLDGLDQYPNQAIQCELLRLVMLHSQLDGLALKWLISSRPEWYLESTFFSPQQDAPFIHEDLHHLGREDIKNYIKARLQQVSRLYPDLLEDGFAGDSTWPTAEDTHTLFRAAGDVFTIAVSVLDYIQGPDSNTPCEPPLRSHPRDRLQDLLVYFEDPSPPGPLYNHSFKEIHTLYASSLSHLISYTPQLSGDSVSSKNSARPAVSHSLIQVFKLWTTEPTLNPFEICNLLSLSRRQLYHALRSIQGLVRCSHAFKDKYNRRFLRGIHPAFLDFITNPPNDLNPHFSDASENASSTISHSLLRPLLRPRLLLSINGLSWKSQPPYGFSPQALAIEDLTVSHKIAVTAIKLCWGFCSSISLQTTTRKELLWWYDYFSFTFDFSQAFSPSSGFGSGRIPVERFTEFLKWLFELQAQIASIREPERFHTLIRTTSVHNPTDEELIDKCKDIAEPLAFENTSNSDPMAPIEQTVQYALLGLSTKTVLLLLTPECPTIYSILDLEHL</sequence>
<gene>
    <name evidence="3" type="ORF">NP233_g9457</name>
</gene>
<organism evidence="3 4">
    <name type="scientific">Leucocoprinus birnbaumii</name>
    <dbReference type="NCBI Taxonomy" id="56174"/>
    <lineage>
        <taxon>Eukaryota</taxon>
        <taxon>Fungi</taxon>
        <taxon>Dikarya</taxon>
        <taxon>Basidiomycota</taxon>
        <taxon>Agaricomycotina</taxon>
        <taxon>Agaricomycetes</taxon>
        <taxon>Agaricomycetidae</taxon>
        <taxon>Agaricales</taxon>
        <taxon>Agaricineae</taxon>
        <taxon>Agaricaceae</taxon>
        <taxon>Leucocoprinus</taxon>
    </lineage>
</organism>
<evidence type="ECO:0000313" key="3">
    <source>
        <dbReference type="EMBL" id="KAJ3562621.1"/>
    </source>
</evidence>
<dbReference type="Pfam" id="PF24883">
    <property type="entry name" value="NPHP3_N"/>
    <property type="match status" value="1"/>
</dbReference>
<keyword evidence="4" id="KW-1185">Reference proteome</keyword>
<dbReference type="Gene3D" id="3.40.50.300">
    <property type="entry name" value="P-loop containing nucleotide triphosphate hydrolases"/>
    <property type="match status" value="1"/>
</dbReference>
<dbReference type="Proteomes" id="UP001213000">
    <property type="component" value="Unassembled WGS sequence"/>
</dbReference>